<gene>
    <name evidence="8" type="ORF">SSOP1_0132</name>
</gene>
<keyword evidence="5 6" id="KW-0472">Membrane</keyword>
<feature type="transmembrane region" description="Helical" evidence="6">
    <location>
        <begin position="96"/>
        <end position="120"/>
    </location>
</feature>
<organism evidence="8 9">
    <name type="scientific">Saccharolobus solfataricus</name>
    <name type="common">Sulfolobus solfataricus</name>
    <dbReference type="NCBI Taxonomy" id="2287"/>
    <lineage>
        <taxon>Archaea</taxon>
        <taxon>Thermoproteota</taxon>
        <taxon>Thermoprotei</taxon>
        <taxon>Sulfolobales</taxon>
        <taxon>Sulfolobaceae</taxon>
        <taxon>Saccharolobus</taxon>
    </lineage>
</organism>
<proteinExistence type="predicted"/>
<keyword evidence="4 6" id="KW-1133">Transmembrane helix</keyword>
<dbReference type="Pfam" id="PF03600">
    <property type="entry name" value="CitMHS"/>
    <property type="match status" value="1"/>
</dbReference>
<evidence type="ECO:0000256" key="1">
    <source>
        <dbReference type="ARBA" id="ARBA00004141"/>
    </source>
</evidence>
<dbReference type="GO" id="GO:0055085">
    <property type="term" value="P:transmembrane transport"/>
    <property type="evidence" value="ECO:0007669"/>
    <property type="project" value="InterPro"/>
</dbReference>
<dbReference type="EMBL" id="LT549890">
    <property type="protein sequence ID" value="SAI83686.1"/>
    <property type="molecule type" value="Genomic_DNA"/>
</dbReference>
<keyword evidence="2" id="KW-0813">Transport</keyword>
<evidence type="ECO:0000256" key="3">
    <source>
        <dbReference type="ARBA" id="ARBA00022692"/>
    </source>
</evidence>
<feature type="transmembrane region" description="Helical" evidence="6">
    <location>
        <begin position="176"/>
        <end position="195"/>
    </location>
</feature>
<feature type="non-terminal residue" evidence="8">
    <location>
        <position position="1"/>
    </location>
</feature>
<evidence type="ECO:0000313" key="9">
    <source>
        <dbReference type="Proteomes" id="UP000076770"/>
    </source>
</evidence>
<dbReference type="PATRIC" id="fig|2287.9.peg.143"/>
<dbReference type="InterPro" id="IPR051475">
    <property type="entry name" value="Diverse_Ion_Transporter"/>
</dbReference>
<feature type="transmembrane region" description="Helical" evidence="6">
    <location>
        <begin position="7"/>
        <end position="24"/>
    </location>
</feature>
<dbReference type="PANTHER" id="PTHR43568">
    <property type="entry name" value="P PROTEIN"/>
    <property type="match status" value="1"/>
</dbReference>
<evidence type="ECO:0000313" key="8">
    <source>
        <dbReference type="EMBL" id="SAI83686.1"/>
    </source>
</evidence>
<dbReference type="AlphaFoldDB" id="A0A157SX14"/>
<sequence>VDFDRRLGYLTLTLLVVTIILFFSLSFFKIDILLGSLVTSSILLLLTEKRRDIVRRMDWPTILFFIGLFIFTDGVLKSGIIQYLSNFLPPPDSVASIMIVSILLSQVLSNVPLVAIYIPIMISHSGITVVDWLALAAGSTIAGNFTILGAASNVIISEASESRGGKGFNFVEFMKYTIPILIPNAIIIYLFLVLFR</sequence>
<dbReference type="GO" id="GO:0016020">
    <property type="term" value="C:membrane"/>
    <property type="evidence" value="ECO:0007669"/>
    <property type="project" value="UniProtKB-SubCell"/>
</dbReference>
<feature type="transmembrane region" description="Helical" evidence="6">
    <location>
        <begin position="30"/>
        <end position="47"/>
    </location>
</feature>
<name>A0A157SX14_SACSO</name>
<dbReference type="Proteomes" id="UP000076770">
    <property type="component" value="Chromosome i"/>
</dbReference>
<reference evidence="9" key="1">
    <citation type="submission" date="2016-04" db="EMBL/GenBank/DDBJ databases">
        <authorList>
            <person name="Shah S.A."/>
            <person name="Garrett R.A."/>
        </authorList>
    </citation>
    <scope>NUCLEOTIDE SEQUENCE [LARGE SCALE GENOMIC DNA]</scope>
    <source>
        <strain evidence="9">ATCC 35091 / DSM 1616 / JCM 8930 / NBRC 15331 / P1</strain>
    </source>
</reference>
<evidence type="ECO:0000256" key="4">
    <source>
        <dbReference type="ARBA" id="ARBA00022989"/>
    </source>
</evidence>
<accession>A0A157SX14</accession>
<feature type="domain" description="Citrate transporter-like" evidence="7">
    <location>
        <begin position="4"/>
        <end position="136"/>
    </location>
</feature>
<evidence type="ECO:0000256" key="5">
    <source>
        <dbReference type="ARBA" id="ARBA00023136"/>
    </source>
</evidence>
<evidence type="ECO:0000256" key="6">
    <source>
        <dbReference type="SAM" id="Phobius"/>
    </source>
</evidence>
<dbReference type="InterPro" id="IPR004680">
    <property type="entry name" value="Cit_transptr-like_dom"/>
</dbReference>
<protein>
    <submittedName>
        <fullName evidence="8">Anion transporter</fullName>
    </submittedName>
</protein>
<keyword evidence="3 6" id="KW-0812">Transmembrane</keyword>
<dbReference type="PANTHER" id="PTHR43568:SF1">
    <property type="entry name" value="P PROTEIN"/>
    <property type="match status" value="1"/>
</dbReference>
<evidence type="ECO:0000256" key="2">
    <source>
        <dbReference type="ARBA" id="ARBA00022448"/>
    </source>
</evidence>
<evidence type="ECO:0000259" key="7">
    <source>
        <dbReference type="Pfam" id="PF03600"/>
    </source>
</evidence>
<comment type="subcellular location">
    <subcellularLocation>
        <location evidence="1">Membrane</location>
        <topology evidence="1">Multi-pass membrane protein</topology>
    </subcellularLocation>
</comment>
<feature type="transmembrane region" description="Helical" evidence="6">
    <location>
        <begin position="132"/>
        <end position="156"/>
    </location>
</feature>
<feature type="transmembrane region" description="Helical" evidence="6">
    <location>
        <begin position="59"/>
        <end position="84"/>
    </location>
</feature>